<name>A0ABT6WW04_9ACTN</name>
<evidence type="ECO:0000313" key="1">
    <source>
        <dbReference type="EMBL" id="MDI6103805.1"/>
    </source>
</evidence>
<sequence>MRSLLGSDQADTSLVGIAAVSVLLYEYVDGDSATSSMPATPRVAMS</sequence>
<organism evidence="1 2">
    <name type="scientific">Actinoplanes sandaracinus</name>
    <dbReference type="NCBI Taxonomy" id="3045177"/>
    <lineage>
        <taxon>Bacteria</taxon>
        <taxon>Bacillati</taxon>
        <taxon>Actinomycetota</taxon>
        <taxon>Actinomycetes</taxon>
        <taxon>Micromonosporales</taxon>
        <taxon>Micromonosporaceae</taxon>
        <taxon>Actinoplanes</taxon>
    </lineage>
</organism>
<accession>A0ABT6WW04</accession>
<dbReference type="RefSeq" id="WP_282765044.1">
    <property type="nucleotide sequence ID" value="NZ_JASCTH010000027.1"/>
</dbReference>
<comment type="caution">
    <text evidence="1">The sequence shown here is derived from an EMBL/GenBank/DDBJ whole genome shotgun (WGS) entry which is preliminary data.</text>
</comment>
<gene>
    <name evidence="1" type="ORF">QLQ12_34845</name>
</gene>
<proteinExistence type="predicted"/>
<protein>
    <submittedName>
        <fullName evidence="1">Uncharacterized protein</fullName>
    </submittedName>
</protein>
<dbReference type="EMBL" id="JASCTH010000027">
    <property type="protein sequence ID" value="MDI6103805.1"/>
    <property type="molecule type" value="Genomic_DNA"/>
</dbReference>
<dbReference type="Proteomes" id="UP001241758">
    <property type="component" value="Unassembled WGS sequence"/>
</dbReference>
<evidence type="ECO:0000313" key="2">
    <source>
        <dbReference type="Proteomes" id="UP001241758"/>
    </source>
</evidence>
<reference evidence="1 2" key="1">
    <citation type="submission" date="2023-05" db="EMBL/GenBank/DDBJ databases">
        <title>Actinoplanes sp. NEAU-A12 genome sequencing.</title>
        <authorList>
            <person name="Wang Z.-S."/>
        </authorList>
    </citation>
    <scope>NUCLEOTIDE SEQUENCE [LARGE SCALE GENOMIC DNA]</scope>
    <source>
        <strain evidence="1 2">NEAU-A12</strain>
    </source>
</reference>
<keyword evidence="2" id="KW-1185">Reference proteome</keyword>